<dbReference type="Proteomes" id="UP000018936">
    <property type="component" value="Unassembled WGS sequence"/>
</dbReference>
<accession>V8NF07</accession>
<keyword evidence="2" id="KW-1185">Reference proteome</keyword>
<comment type="caution">
    <text evidence="1">The sequence shown here is derived from an EMBL/GenBank/DDBJ whole genome shotgun (WGS) entry which is preliminary data.</text>
</comment>
<organism evidence="1 2">
    <name type="scientific">Ophiophagus hannah</name>
    <name type="common">King cobra</name>
    <name type="synonym">Naja hannah</name>
    <dbReference type="NCBI Taxonomy" id="8665"/>
    <lineage>
        <taxon>Eukaryota</taxon>
        <taxon>Metazoa</taxon>
        <taxon>Chordata</taxon>
        <taxon>Craniata</taxon>
        <taxon>Vertebrata</taxon>
        <taxon>Euteleostomi</taxon>
        <taxon>Lepidosauria</taxon>
        <taxon>Squamata</taxon>
        <taxon>Bifurcata</taxon>
        <taxon>Unidentata</taxon>
        <taxon>Episquamata</taxon>
        <taxon>Toxicofera</taxon>
        <taxon>Serpentes</taxon>
        <taxon>Colubroidea</taxon>
        <taxon>Elapidae</taxon>
        <taxon>Elapinae</taxon>
        <taxon>Ophiophagus</taxon>
    </lineage>
</organism>
<proteinExistence type="predicted"/>
<reference evidence="1 2" key="1">
    <citation type="journal article" date="2013" name="Proc. Natl. Acad. Sci. U.S.A.">
        <title>The king cobra genome reveals dynamic gene evolution and adaptation in the snake venom system.</title>
        <authorList>
            <person name="Vonk F.J."/>
            <person name="Casewell N.R."/>
            <person name="Henkel C.V."/>
            <person name="Heimberg A.M."/>
            <person name="Jansen H.J."/>
            <person name="McCleary R.J."/>
            <person name="Kerkkamp H.M."/>
            <person name="Vos R.A."/>
            <person name="Guerreiro I."/>
            <person name="Calvete J.J."/>
            <person name="Wuster W."/>
            <person name="Woods A.E."/>
            <person name="Logan J.M."/>
            <person name="Harrison R.A."/>
            <person name="Castoe T.A."/>
            <person name="de Koning A.P."/>
            <person name="Pollock D.D."/>
            <person name="Yandell M."/>
            <person name="Calderon D."/>
            <person name="Renjifo C."/>
            <person name="Currier R.B."/>
            <person name="Salgado D."/>
            <person name="Pla D."/>
            <person name="Sanz L."/>
            <person name="Hyder A.S."/>
            <person name="Ribeiro J.M."/>
            <person name="Arntzen J.W."/>
            <person name="van den Thillart G.E."/>
            <person name="Boetzer M."/>
            <person name="Pirovano W."/>
            <person name="Dirks R.P."/>
            <person name="Spaink H.P."/>
            <person name="Duboule D."/>
            <person name="McGlinn E."/>
            <person name="Kini R.M."/>
            <person name="Richardson M.K."/>
        </authorList>
    </citation>
    <scope>NUCLEOTIDE SEQUENCE</scope>
    <source>
        <tissue evidence="1">Blood</tissue>
    </source>
</reference>
<protein>
    <submittedName>
        <fullName evidence="1">Uncharacterized protein</fullName>
    </submittedName>
</protein>
<name>V8NF07_OPHHA</name>
<dbReference type="EMBL" id="AZIM01004848">
    <property type="protein sequence ID" value="ETE60223.1"/>
    <property type="molecule type" value="Genomic_DNA"/>
</dbReference>
<evidence type="ECO:0000313" key="2">
    <source>
        <dbReference type="Proteomes" id="UP000018936"/>
    </source>
</evidence>
<evidence type="ECO:0000313" key="1">
    <source>
        <dbReference type="EMBL" id="ETE60223.1"/>
    </source>
</evidence>
<dbReference type="AlphaFoldDB" id="V8NF07"/>
<gene>
    <name evidence="1" type="ORF">L345_14035</name>
</gene>
<sequence length="21" mass="2326">MLCCWTLENVFGNAPDISAIQ</sequence>